<protein>
    <submittedName>
        <fullName evidence="1">Antirepressor</fullName>
    </submittedName>
</protein>
<dbReference type="InterPro" id="IPR014054">
    <property type="entry name" value="Phage_regulatory_Rha"/>
</dbReference>
<name>B9J3Q2_BACCQ</name>
<accession>B9J3Q2</accession>
<gene>
    <name evidence="1" type="ordered locus">BCQ_0597</name>
</gene>
<dbReference type="Proteomes" id="UP000000441">
    <property type="component" value="Chromosome"/>
</dbReference>
<dbReference type="KEGG" id="bcq:BCQ_0597"/>
<reference evidence="1 2" key="1">
    <citation type="journal article" date="2009" name="J. Bacteriol.">
        <title>Complete genome sequence of the extremophilic Bacillus cereus strain Q1 with industrial applications.</title>
        <authorList>
            <person name="Xiong Z."/>
            <person name="Jiang Y."/>
            <person name="Qi D."/>
            <person name="Lu H."/>
            <person name="Yang F."/>
            <person name="Yang J."/>
            <person name="Chen L."/>
            <person name="Sun L."/>
            <person name="Xu X."/>
            <person name="Xue Y."/>
            <person name="Zhu Y."/>
            <person name="Jin Q."/>
        </authorList>
    </citation>
    <scope>NUCLEOTIDE SEQUENCE [LARGE SCALE GENOMIC DNA]</scope>
    <source>
        <strain evidence="1 2">Q1</strain>
    </source>
</reference>
<dbReference type="AlphaFoldDB" id="B9J3Q2"/>
<sequence>MTKDGFTLLVMGFTGKKALQFKMMYINEFNRMEEELKKASGIRILHNENKSSPLENIV</sequence>
<evidence type="ECO:0000313" key="2">
    <source>
        <dbReference type="Proteomes" id="UP000000441"/>
    </source>
</evidence>
<organism evidence="1 2">
    <name type="scientific">Bacillus cereus (strain Q1)</name>
    <dbReference type="NCBI Taxonomy" id="361100"/>
    <lineage>
        <taxon>Bacteria</taxon>
        <taxon>Bacillati</taxon>
        <taxon>Bacillota</taxon>
        <taxon>Bacilli</taxon>
        <taxon>Bacillales</taxon>
        <taxon>Bacillaceae</taxon>
        <taxon>Bacillus</taxon>
        <taxon>Bacillus cereus group</taxon>
    </lineage>
</organism>
<evidence type="ECO:0000313" key="1">
    <source>
        <dbReference type="EMBL" id="ACM11051.1"/>
    </source>
</evidence>
<dbReference type="NCBIfam" id="TIGR02681">
    <property type="entry name" value="phage_pRha"/>
    <property type="match status" value="1"/>
</dbReference>
<dbReference type="EMBL" id="CP000227">
    <property type="protein sequence ID" value="ACM11051.1"/>
    <property type="molecule type" value="Genomic_DNA"/>
</dbReference>
<dbReference type="HOGENOM" id="CLU_2969565_0_0_9"/>
<proteinExistence type="predicted"/>
<dbReference type="Pfam" id="PF09669">
    <property type="entry name" value="Phage_pRha"/>
    <property type="match status" value="1"/>
</dbReference>